<dbReference type="AlphaFoldDB" id="A0A7W5CFE4"/>
<evidence type="ECO:0000256" key="5">
    <source>
        <dbReference type="ARBA" id="ARBA00022741"/>
    </source>
</evidence>
<evidence type="ECO:0000313" key="11">
    <source>
        <dbReference type="Proteomes" id="UP000543579"/>
    </source>
</evidence>
<keyword evidence="7" id="KW-0472">Membrane</keyword>
<evidence type="ECO:0000256" key="2">
    <source>
        <dbReference type="ARBA" id="ARBA00005417"/>
    </source>
</evidence>
<protein>
    <submittedName>
        <fullName evidence="10">Peptide/nickel transport system ATP-binding protein</fullName>
    </submittedName>
</protein>
<dbReference type="Pfam" id="PF00005">
    <property type="entry name" value="ABC_tran"/>
    <property type="match status" value="1"/>
</dbReference>
<evidence type="ECO:0000256" key="3">
    <source>
        <dbReference type="ARBA" id="ARBA00022448"/>
    </source>
</evidence>
<evidence type="ECO:0000256" key="4">
    <source>
        <dbReference type="ARBA" id="ARBA00022475"/>
    </source>
</evidence>
<evidence type="ECO:0000256" key="1">
    <source>
        <dbReference type="ARBA" id="ARBA00004202"/>
    </source>
</evidence>
<keyword evidence="4" id="KW-1003">Cell membrane</keyword>
<feature type="domain" description="ABC transporter" evidence="9">
    <location>
        <begin position="3"/>
        <end position="248"/>
    </location>
</feature>
<dbReference type="InterPro" id="IPR003593">
    <property type="entry name" value="AAA+_ATPase"/>
</dbReference>
<dbReference type="PANTHER" id="PTHR43297">
    <property type="entry name" value="OLIGOPEPTIDE TRANSPORT ATP-BINDING PROTEIN APPD"/>
    <property type="match status" value="1"/>
</dbReference>
<evidence type="ECO:0000313" key="10">
    <source>
        <dbReference type="EMBL" id="MBB3156673.1"/>
    </source>
</evidence>
<keyword evidence="3" id="KW-0813">Transport</keyword>
<dbReference type="CDD" id="cd03257">
    <property type="entry name" value="ABC_NikE_OppD_transporters"/>
    <property type="match status" value="1"/>
</dbReference>
<proteinExistence type="inferred from homology"/>
<feature type="compositionally biased region" description="Low complexity" evidence="8">
    <location>
        <begin position="288"/>
        <end position="297"/>
    </location>
</feature>
<evidence type="ECO:0000259" key="9">
    <source>
        <dbReference type="PROSITE" id="PS50893"/>
    </source>
</evidence>
<dbReference type="GO" id="GO:0005886">
    <property type="term" value="C:plasma membrane"/>
    <property type="evidence" value="ECO:0007669"/>
    <property type="project" value="UniProtKB-SubCell"/>
</dbReference>
<dbReference type="PROSITE" id="PS50893">
    <property type="entry name" value="ABC_TRANSPORTER_2"/>
    <property type="match status" value="1"/>
</dbReference>
<comment type="caution">
    <text evidence="10">The sequence shown here is derived from an EMBL/GenBank/DDBJ whole genome shotgun (WGS) entry which is preliminary data.</text>
</comment>
<dbReference type="InterPro" id="IPR017871">
    <property type="entry name" value="ABC_transporter-like_CS"/>
</dbReference>
<dbReference type="Gene3D" id="3.40.50.300">
    <property type="entry name" value="P-loop containing nucleotide triphosphate hydrolases"/>
    <property type="match status" value="1"/>
</dbReference>
<reference evidence="10 11" key="1">
    <citation type="submission" date="2020-08" db="EMBL/GenBank/DDBJ databases">
        <title>Genomic Encyclopedia of Type Strains, Phase III (KMG-III): the genomes of soil and plant-associated and newly described type strains.</title>
        <authorList>
            <person name="Whitman W."/>
        </authorList>
    </citation>
    <scope>NUCLEOTIDE SEQUENCE [LARGE SCALE GENOMIC DNA]</scope>
    <source>
        <strain evidence="10 11">CECT 8356</strain>
    </source>
</reference>
<gene>
    <name evidence="10" type="ORF">FHS07_000357</name>
</gene>
<dbReference type="SUPFAM" id="SSF52540">
    <property type="entry name" value="P-loop containing nucleoside triphosphate hydrolases"/>
    <property type="match status" value="1"/>
</dbReference>
<comment type="subcellular location">
    <subcellularLocation>
        <location evidence="1">Cell membrane</location>
        <topology evidence="1">Peripheral membrane protein</topology>
    </subcellularLocation>
</comment>
<dbReference type="GO" id="GO:0005524">
    <property type="term" value="F:ATP binding"/>
    <property type="evidence" value="ECO:0007669"/>
    <property type="project" value="UniProtKB-KW"/>
</dbReference>
<evidence type="ECO:0000256" key="8">
    <source>
        <dbReference type="SAM" id="MobiDB-lite"/>
    </source>
</evidence>
<dbReference type="Proteomes" id="UP000543579">
    <property type="component" value="Unassembled WGS sequence"/>
</dbReference>
<evidence type="ECO:0000256" key="7">
    <source>
        <dbReference type="ARBA" id="ARBA00023136"/>
    </source>
</evidence>
<dbReference type="InterPro" id="IPR027417">
    <property type="entry name" value="P-loop_NTPase"/>
</dbReference>
<dbReference type="EMBL" id="JACHXY010000001">
    <property type="protein sequence ID" value="MBB3156673.1"/>
    <property type="molecule type" value="Genomic_DNA"/>
</dbReference>
<keyword evidence="6 10" id="KW-0067">ATP-binding</keyword>
<dbReference type="InterPro" id="IPR050388">
    <property type="entry name" value="ABC_Ni/Peptide_Import"/>
</dbReference>
<dbReference type="InterPro" id="IPR003439">
    <property type="entry name" value="ABC_transporter-like_ATP-bd"/>
</dbReference>
<sequence>MSLEVSDLRIEIGGRPVVDGVSFVVPDGARVGIIGESGSGKSLTALAILGLLPDGVRASGSVRWNGREILGLPDRELARLRGDDIGMVFQEPRTALNPIRTVGRQIGESVRIHERVSRREALVRAVAEAERVALPDPERIVSRYPHQLSGGQRQRVAIAMALACRPRLLIADEPTTALDVTIQAGVLALLRTFVQDAGMSLVFITHDLAVLAQVATHAVVLEKGRVVEQGGVADLLRAPSSPVTQALLRDATATLWHPERSHPSISDAVAVAVDDAPTLAPARGSSLDAAVAGGDDTAPPPGPAEPDATDPERTP</sequence>
<comment type="similarity">
    <text evidence="2">Belongs to the ABC transporter superfamily.</text>
</comment>
<organism evidence="10 11">
    <name type="scientific">Microbacterium proteolyticum</name>
    <dbReference type="NCBI Taxonomy" id="1572644"/>
    <lineage>
        <taxon>Bacteria</taxon>
        <taxon>Bacillati</taxon>
        <taxon>Actinomycetota</taxon>
        <taxon>Actinomycetes</taxon>
        <taxon>Micrococcales</taxon>
        <taxon>Microbacteriaceae</taxon>
        <taxon>Microbacterium</taxon>
    </lineage>
</organism>
<dbReference type="SMART" id="SM00382">
    <property type="entry name" value="AAA"/>
    <property type="match status" value="1"/>
</dbReference>
<feature type="region of interest" description="Disordered" evidence="8">
    <location>
        <begin position="281"/>
        <end position="315"/>
    </location>
</feature>
<dbReference type="PROSITE" id="PS00211">
    <property type="entry name" value="ABC_TRANSPORTER_1"/>
    <property type="match status" value="1"/>
</dbReference>
<dbReference type="PANTHER" id="PTHR43297:SF2">
    <property type="entry name" value="DIPEPTIDE TRANSPORT ATP-BINDING PROTEIN DPPD"/>
    <property type="match status" value="1"/>
</dbReference>
<keyword evidence="5" id="KW-0547">Nucleotide-binding</keyword>
<name>A0A7W5CFE4_9MICO</name>
<dbReference type="GO" id="GO:0016887">
    <property type="term" value="F:ATP hydrolysis activity"/>
    <property type="evidence" value="ECO:0007669"/>
    <property type="project" value="InterPro"/>
</dbReference>
<evidence type="ECO:0000256" key="6">
    <source>
        <dbReference type="ARBA" id="ARBA00022840"/>
    </source>
</evidence>
<accession>A0A7W5CFE4</accession>